<reference evidence="5 6" key="1">
    <citation type="submission" date="2016-04" db="EMBL/GenBank/DDBJ databases">
        <title>A degradative enzymes factory behind the ericoid mycorrhizal symbiosis.</title>
        <authorList>
            <consortium name="DOE Joint Genome Institute"/>
            <person name="Martino E."/>
            <person name="Morin E."/>
            <person name="Grelet G."/>
            <person name="Kuo A."/>
            <person name="Kohler A."/>
            <person name="Daghino S."/>
            <person name="Barry K."/>
            <person name="Choi C."/>
            <person name="Cichocki N."/>
            <person name="Clum A."/>
            <person name="Copeland A."/>
            <person name="Hainaut M."/>
            <person name="Haridas S."/>
            <person name="Labutti K."/>
            <person name="Lindquist E."/>
            <person name="Lipzen A."/>
            <person name="Khouja H.-R."/>
            <person name="Murat C."/>
            <person name="Ohm R."/>
            <person name="Olson A."/>
            <person name="Spatafora J."/>
            <person name="Veneault-Fourrey C."/>
            <person name="Henrissat B."/>
            <person name="Grigoriev I."/>
            <person name="Martin F."/>
            <person name="Perotto S."/>
        </authorList>
    </citation>
    <scope>NUCLEOTIDE SEQUENCE [LARGE SCALE GENOMIC DNA]</scope>
    <source>
        <strain evidence="5 6">E</strain>
    </source>
</reference>
<dbReference type="InterPro" id="IPR036770">
    <property type="entry name" value="Ankyrin_rpt-contain_sf"/>
</dbReference>
<dbReference type="Pfam" id="PF12796">
    <property type="entry name" value="Ank_2"/>
    <property type="match status" value="5"/>
</dbReference>
<feature type="compositionally biased region" description="Polar residues" evidence="4">
    <location>
        <begin position="937"/>
        <end position="950"/>
    </location>
</feature>
<feature type="repeat" description="ANK" evidence="3">
    <location>
        <begin position="508"/>
        <end position="540"/>
    </location>
</feature>
<feature type="region of interest" description="Disordered" evidence="4">
    <location>
        <begin position="963"/>
        <end position="1021"/>
    </location>
</feature>
<dbReference type="SUPFAM" id="SSF48403">
    <property type="entry name" value="Ankyrin repeat"/>
    <property type="match status" value="2"/>
</dbReference>
<dbReference type="GeneID" id="36592068"/>
<name>A0A2J6SJX8_9HELO</name>
<feature type="repeat" description="ANK" evidence="3">
    <location>
        <begin position="672"/>
        <end position="704"/>
    </location>
</feature>
<evidence type="ECO:0000256" key="4">
    <source>
        <dbReference type="SAM" id="MobiDB-lite"/>
    </source>
</evidence>
<feature type="repeat" description="ANK" evidence="3">
    <location>
        <begin position="706"/>
        <end position="738"/>
    </location>
</feature>
<evidence type="ECO:0000256" key="1">
    <source>
        <dbReference type="ARBA" id="ARBA00022737"/>
    </source>
</evidence>
<keyword evidence="6" id="KW-1185">Reference proteome</keyword>
<proteinExistence type="predicted"/>
<feature type="compositionally biased region" description="Pro residues" evidence="4">
    <location>
        <begin position="986"/>
        <end position="996"/>
    </location>
</feature>
<dbReference type="AlphaFoldDB" id="A0A2J6SJX8"/>
<dbReference type="Gene3D" id="1.25.40.20">
    <property type="entry name" value="Ankyrin repeat-containing domain"/>
    <property type="match status" value="6"/>
</dbReference>
<dbReference type="InParanoid" id="A0A2J6SJX8"/>
<protein>
    <submittedName>
        <fullName evidence="5">Ankyrin</fullName>
    </submittedName>
</protein>
<dbReference type="PRINTS" id="PR01415">
    <property type="entry name" value="ANKYRIN"/>
</dbReference>
<feature type="compositionally biased region" description="Low complexity" evidence="4">
    <location>
        <begin position="972"/>
        <end position="985"/>
    </location>
</feature>
<organism evidence="5 6">
    <name type="scientific">Hyaloscypha bicolor E</name>
    <dbReference type="NCBI Taxonomy" id="1095630"/>
    <lineage>
        <taxon>Eukaryota</taxon>
        <taxon>Fungi</taxon>
        <taxon>Dikarya</taxon>
        <taxon>Ascomycota</taxon>
        <taxon>Pezizomycotina</taxon>
        <taxon>Leotiomycetes</taxon>
        <taxon>Helotiales</taxon>
        <taxon>Hyaloscyphaceae</taxon>
        <taxon>Hyaloscypha</taxon>
        <taxon>Hyaloscypha bicolor</taxon>
    </lineage>
</organism>
<dbReference type="PROSITE" id="PS50297">
    <property type="entry name" value="ANK_REP_REGION"/>
    <property type="match status" value="10"/>
</dbReference>
<dbReference type="PANTHER" id="PTHR24198:SF165">
    <property type="entry name" value="ANKYRIN REPEAT-CONTAINING PROTEIN-RELATED"/>
    <property type="match status" value="1"/>
</dbReference>
<feature type="repeat" description="ANK" evidence="3">
    <location>
        <begin position="606"/>
        <end position="638"/>
    </location>
</feature>
<gene>
    <name evidence="5" type="ORF">K444DRAFT_636432</name>
</gene>
<dbReference type="Proteomes" id="UP000235371">
    <property type="component" value="Unassembled WGS sequence"/>
</dbReference>
<feature type="region of interest" description="Disordered" evidence="4">
    <location>
        <begin position="931"/>
        <end position="950"/>
    </location>
</feature>
<evidence type="ECO:0000256" key="2">
    <source>
        <dbReference type="ARBA" id="ARBA00023043"/>
    </source>
</evidence>
<accession>A0A2J6SJX8</accession>
<feature type="compositionally biased region" description="Polar residues" evidence="4">
    <location>
        <begin position="243"/>
        <end position="254"/>
    </location>
</feature>
<feature type="region of interest" description="Disordered" evidence="4">
    <location>
        <begin position="194"/>
        <end position="267"/>
    </location>
</feature>
<dbReference type="Pfam" id="PF00023">
    <property type="entry name" value="Ank"/>
    <property type="match status" value="1"/>
</dbReference>
<evidence type="ECO:0000313" key="5">
    <source>
        <dbReference type="EMBL" id="PMD51055.1"/>
    </source>
</evidence>
<feature type="compositionally biased region" description="Polar residues" evidence="4">
    <location>
        <begin position="1007"/>
        <end position="1021"/>
    </location>
</feature>
<dbReference type="EMBL" id="KZ613912">
    <property type="protein sequence ID" value="PMD51055.1"/>
    <property type="molecule type" value="Genomic_DNA"/>
</dbReference>
<dbReference type="PROSITE" id="PS50088">
    <property type="entry name" value="ANK_REPEAT"/>
    <property type="match status" value="11"/>
</dbReference>
<feature type="repeat" description="ANK" evidence="3">
    <location>
        <begin position="442"/>
        <end position="474"/>
    </location>
</feature>
<dbReference type="SMART" id="SM00248">
    <property type="entry name" value="ANK"/>
    <property type="match status" value="14"/>
</dbReference>
<sequence length="1092" mass="118699">MEAVAIAGLAATALEIAGLIGSTIQGLHSLKGNFQNADSTIRQLISQLSTIKAAVSQICDWAEFNSDGSPKGTEFMNGLKVTLDGCQALMQVLSAEVKDLDVLQRPLDLKDDREISWNVATMKHRSMLFGQVQALLQLFLTAGQCSDAASQSHLLGLRENKKLLQTVEEDTRSLRKPQSPNRSPATLTVRFAADTAHATGTRRRWTRFEKSNPTKTRPQRQDPASTDEGYETDSPRGSRRSRTWSSMLSRQGTPDSEVKVRLGERNSDQQLLTGYSVSIFHSPGDGSESTTDSKPFGRRWLSASKIPDSTSSMETFSGSSKKFWSVRLSRLNTRTSTLKAEPVSDVSRVAPSHVRKRSEQFKARQRIVLASVDSGEAPPIIKAAQAGSRSKVEAMLDKGENIETCHLPTKRTALAVACHCGNTGMVGLLINRAAKLNARDMDLSTPLHLAASRGHLGAAALLLDEFVGIESRDNRKRTPLWVAAEGGHIKVVELLLNKGARVKTRAKDQLTPLHAAAKGGHVETVELLLRHDSHIESRDVHFNTALHYACDYGHLPVVDLLVRKGADIESIGKDSRLPLTFAAASGHLEIVVLLSKEASLQGTDDEERNALHYAAANGHVEVAGFLLGSKVSIHAVDAGGLTPIHQAVIASHFNAVEFLLKKNATLEVRCRAGRTPLHYACDSDNADIVRLLLGAGAKAEAEIRGDSRRPIHVAAARGSVETIGVLYQHGVAMDARDSVGHRPLSVACHHGHVDVVKTFLSLRQPLTMAFKDRPDHDSPLCVAAKAGHVSVVGLLIRRGATLNQRDEHGFTPLYYAAHYGRPQTLNILINAGAEFLDDEADESLPMRDRIGFAKDVSEDRKHGVRELLLIAESKMSSRISSTTNSQMSFIREQSTDCGLIHVPELSSLPTHHQPSTLNLPEFRLTTLEIPEKEDSYTESPKSPTSIFSAQSLRSKSSVASLFSTRSPSPVRSATSSPPTQSLPTPVHKPPPLPLPPASKFKPKSKSNLSPTSTSKNSHLSTLLSDGAGLKISHRDSSLRPARSMLLPCGFTRDNSPNRMSHVGDLMAEEQKVQELGGGEIYEMGKGEVYEMA</sequence>
<feature type="repeat" description="ANK" evidence="3">
    <location>
        <begin position="409"/>
        <end position="441"/>
    </location>
</feature>
<feature type="repeat" description="ANK" evidence="3">
    <location>
        <begin position="808"/>
        <end position="834"/>
    </location>
</feature>
<dbReference type="STRING" id="1095630.A0A2J6SJX8"/>
<dbReference type="OrthoDB" id="20872at2759"/>
<feature type="repeat" description="ANK" evidence="3">
    <location>
        <begin position="639"/>
        <end position="671"/>
    </location>
</feature>
<dbReference type="GO" id="GO:0005737">
    <property type="term" value="C:cytoplasm"/>
    <property type="evidence" value="ECO:0007669"/>
    <property type="project" value="TreeGrafter"/>
</dbReference>
<feature type="compositionally biased region" description="Basic and acidic residues" evidence="4">
    <location>
        <begin position="256"/>
        <end position="267"/>
    </location>
</feature>
<dbReference type="PANTHER" id="PTHR24198">
    <property type="entry name" value="ANKYRIN REPEAT AND PROTEIN KINASE DOMAIN-CONTAINING PROTEIN"/>
    <property type="match status" value="1"/>
</dbReference>
<dbReference type="InterPro" id="IPR002110">
    <property type="entry name" value="Ankyrin_rpt"/>
</dbReference>
<evidence type="ECO:0000313" key="6">
    <source>
        <dbReference type="Proteomes" id="UP000235371"/>
    </source>
</evidence>
<keyword evidence="1" id="KW-0677">Repeat</keyword>
<feature type="repeat" description="ANK" evidence="3">
    <location>
        <begin position="775"/>
        <end position="807"/>
    </location>
</feature>
<dbReference type="RefSeq" id="XP_024727959.1">
    <property type="nucleotide sequence ID" value="XM_024883991.1"/>
</dbReference>
<evidence type="ECO:0000256" key="3">
    <source>
        <dbReference type="PROSITE-ProRule" id="PRU00023"/>
    </source>
</evidence>
<feature type="repeat" description="ANK" evidence="3">
    <location>
        <begin position="475"/>
        <end position="507"/>
    </location>
</feature>
<keyword evidence="2 3" id="KW-0040">ANK repeat</keyword>
<feature type="repeat" description="ANK" evidence="3">
    <location>
        <begin position="541"/>
        <end position="573"/>
    </location>
</feature>